<keyword evidence="5" id="KW-1185">Reference proteome</keyword>
<dbReference type="SUPFAM" id="SSF48403">
    <property type="entry name" value="Ankyrin repeat"/>
    <property type="match status" value="1"/>
</dbReference>
<feature type="non-terminal residue" evidence="4">
    <location>
        <position position="1"/>
    </location>
</feature>
<dbReference type="Gene3D" id="1.25.40.20">
    <property type="entry name" value="Ankyrin repeat-containing domain"/>
    <property type="match status" value="1"/>
</dbReference>
<sequence length="70" mass="7379">YRVDVHAADFEGYTALDWAASWGDTPIVAALVAHGADVHRRSRRGSTPLLLAAGNGHAATVECLLQHGAD</sequence>
<protein>
    <submittedName>
        <fullName evidence="4">Ankyrin</fullName>
    </submittedName>
</protein>
<dbReference type="InterPro" id="IPR036770">
    <property type="entry name" value="Ankyrin_rpt-contain_sf"/>
</dbReference>
<dbReference type="PANTHER" id="PTHR24171">
    <property type="entry name" value="ANKYRIN REPEAT DOMAIN-CONTAINING PROTEIN 39-RELATED"/>
    <property type="match status" value="1"/>
</dbReference>
<feature type="repeat" description="ANK" evidence="3">
    <location>
        <begin position="44"/>
        <end position="70"/>
    </location>
</feature>
<feature type="repeat" description="ANK" evidence="3">
    <location>
        <begin position="11"/>
        <end position="43"/>
    </location>
</feature>
<evidence type="ECO:0000256" key="1">
    <source>
        <dbReference type="ARBA" id="ARBA00022737"/>
    </source>
</evidence>
<dbReference type="InterPro" id="IPR002110">
    <property type="entry name" value="Ankyrin_rpt"/>
</dbReference>
<proteinExistence type="predicted"/>
<keyword evidence="1" id="KW-0677">Repeat</keyword>
<accession>A0A2V5HYH1</accession>
<feature type="non-terminal residue" evidence="4">
    <location>
        <position position="70"/>
    </location>
</feature>
<keyword evidence="2 3" id="KW-0040">ANK repeat</keyword>
<organism evidence="4 5">
    <name type="scientific">Aspergillus indologenus CBS 114.80</name>
    <dbReference type="NCBI Taxonomy" id="1450541"/>
    <lineage>
        <taxon>Eukaryota</taxon>
        <taxon>Fungi</taxon>
        <taxon>Dikarya</taxon>
        <taxon>Ascomycota</taxon>
        <taxon>Pezizomycotina</taxon>
        <taxon>Eurotiomycetes</taxon>
        <taxon>Eurotiomycetidae</taxon>
        <taxon>Eurotiales</taxon>
        <taxon>Aspergillaceae</taxon>
        <taxon>Aspergillus</taxon>
        <taxon>Aspergillus subgen. Circumdati</taxon>
    </lineage>
</organism>
<reference evidence="4 5" key="1">
    <citation type="submission" date="2018-02" db="EMBL/GenBank/DDBJ databases">
        <title>The genomes of Aspergillus section Nigri reveals drivers in fungal speciation.</title>
        <authorList>
            <consortium name="DOE Joint Genome Institute"/>
            <person name="Vesth T.C."/>
            <person name="Nybo J."/>
            <person name="Theobald S."/>
            <person name="Brandl J."/>
            <person name="Frisvad J.C."/>
            <person name="Nielsen K.F."/>
            <person name="Lyhne E.K."/>
            <person name="Kogle M.E."/>
            <person name="Kuo A."/>
            <person name="Riley R."/>
            <person name="Clum A."/>
            <person name="Nolan M."/>
            <person name="Lipzen A."/>
            <person name="Salamov A."/>
            <person name="Henrissat B."/>
            <person name="Wiebenga A."/>
            <person name="De vries R.P."/>
            <person name="Grigoriev I.V."/>
            <person name="Mortensen U.H."/>
            <person name="Andersen M.R."/>
            <person name="Baker S.E."/>
        </authorList>
    </citation>
    <scope>NUCLEOTIDE SEQUENCE [LARGE SCALE GENOMIC DNA]</scope>
    <source>
        <strain evidence="4 5">CBS 114.80</strain>
    </source>
</reference>
<name>A0A2V5HYH1_9EURO</name>
<gene>
    <name evidence="4" type="ORF">BP00DRAFT_318578</name>
</gene>
<dbReference type="PROSITE" id="PS50297">
    <property type="entry name" value="ANK_REP_REGION"/>
    <property type="match status" value="2"/>
</dbReference>
<dbReference type="SMART" id="SM00248">
    <property type="entry name" value="ANK"/>
    <property type="match status" value="2"/>
</dbReference>
<dbReference type="EMBL" id="KZ825540">
    <property type="protein sequence ID" value="PYI28851.1"/>
    <property type="molecule type" value="Genomic_DNA"/>
</dbReference>
<evidence type="ECO:0000256" key="3">
    <source>
        <dbReference type="PROSITE-ProRule" id="PRU00023"/>
    </source>
</evidence>
<evidence type="ECO:0000313" key="5">
    <source>
        <dbReference type="Proteomes" id="UP000248817"/>
    </source>
</evidence>
<dbReference type="Proteomes" id="UP000248817">
    <property type="component" value="Unassembled WGS sequence"/>
</dbReference>
<evidence type="ECO:0000256" key="2">
    <source>
        <dbReference type="ARBA" id="ARBA00023043"/>
    </source>
</evidence>
<dbReference type="AlphaFoldDB" id="A0A2V5HYH1"/>
<evidence type="ECO:0000313" key="4">
    <source>
        <dbReference type="EMBL" id="PYI28851.1"/>
    </source>
</evidence>
<dbReference type="Pfam" id="PF12796">
    <property type="entry name" value="Ank_2"/>
    <property type="match status" value="1"/>
</dbReference>
<dbReference type="PROSITE" id="PS50088">
    <property type="entry name" value="ANK_REPEAT"/>
    <property type="match status" value="2"/>
</dbReference>